<dbReference type="SUPFAM" id="SSF50475">
    <property type="entry name" value="FMN-binding split barrel"/>
    <property type="match status" value="1"/>
</dbReference>
<dbReference type="KEGG" id="aau:AAur_pTC20159"/>
<dbReference type="Gene3D" id="2.30.110.10">
    <property type="entry name" value="Electron Transport, Fmn-binding Protein, Chain A"/>
    <property type="match status" value="1"/>
</dbReference>
<feature type="domain" description="Pyridoxamine 5'-phosphate oxidase N-terminal" evidence="2">
    <location>
        <begin position="4"/>
        <end position="128"/>
    </location>
</feature>
<keyword evidence="4" id="KW-1185">Reference proteome</keyword>
<dbReference type="GO" id="GO:0070967">
    <property type="term" value="F:coenzyme F420 binding"/>
    <property type="evidence" value="ECO:0007669"/>
    <property type="project" value="TreeGrafter"/>
</dbReference>
<evidence type="ECO:0000259" key="2">
    <source>
        <dbReference type="Pfam" id="PF01243"/>
    </source>
</evidence>
<sequence length="149" mass="16296">MRALTPEVLEFVSQPNPAVMATVAPDGRPVTVQIIYLVEDAGHILLSIAAGNSRGGRLGHLSTDGRTSITVLGREDWTKAVTIQGTAVEFFEDQNLAVIDAMTSHYFGGQYAKRAPRTTVRVRIEDWTAEIDNSDTFRANPRPEDQTVA</sequence>
<proteinExistence type="predicted"/>
<dbReference type="InterPro" id="IPR052019">
    <property type="entry name" value="F420H2_bilvrd_red/Heme_oxyg"/>
</dbReference>
<dbReference type="AlphaFoldDB" id="A1RDK4"/>
<dbReference type="InterPro" id="IPR012349">
    <property type="entry name" value="Split_barrel_FMN-bd"/>
</dbReference>
<evidence type="ECO:0000256" key="1">
    <source>
        <dbReference type="ARBA" id="ARBA00023002"/>
    </source>
</evidence>
<organism evidence="3 4">
    <name type="scientific">Paenarthrobacter aurescens (strain TC1)</name>
    <dbReference type="NCBI Taxonomy" id="290340"/>
    <lineage>
        <taxon>Bacteria</taxon>
        <taxon>Bacillati</taxon>
        <taxon>Actinomycetota</taxon>
        <taxon>Actinomycetes</taxon>
        <taxon>Micrococcales</taxon>
        <taxon>Micrococcaceae</taxon>
        <taxon>Paenarthrobacter</taxon>
    </lineage>
</organism>
<keyword evidence="1" id="KW-0560">Oxidoreductase</keyword>
<dbReference type="PANTHER" id="PTHR35176">
    <property type="entry name" value="HEME OXYGENASE HI_0854-RELATED"/>
    <property type="match status" value="1"/>
</dbReference>
<reference evidence="3 4" key="1">
    <citation type="journal article" date="2006" name="PLoS Genet.">
        <title>Secrets of soil survival revealed by the genome sequence of Arthrobacter aurescens TC1.</title>
        <authorList>
            <person name="Mongodin E.F."/>
            <person name="Shapir N."/>
            <person name="Daugherty S.C."/>
            <person name="DeBoy R.T."/>
            <person name="Emerson J.B."/>
            <person name="Shvartzbeyn A."/>
            <person name="Radune D."/>
            <person name="Vamathevan J."/>
            <person name="Riggs F."/>
            <person name="Grinberg V."/>
            <person name="Khouri H."/>
            <person name="Wackett L.P."/>
            <person name="Nelson K.E."/>
            <person name="Sadowsky M.J."/>
        </authorList>
    </citation>
    <scope>NUCLEOTIDE SEQUENCE [LARGE SCALE GENOMIC DNA]</scope>
    <source>
        <strain evidence="3 4">TC1</strain>
    </source>
</reference>
<dbReference type="GO" id="GO:0005829">
    <property type="term" value="C:cytosol"/>
    <property type="evidence" value="ECO:0007669"/>
    <property type="project" value="TreeGrafter"/>
</dbReference>
<dbReference type="PANTHER" id="PTHR35176:SF6">
    <property type="entry name" value="HEME OXYGENASE HI_0854-RELATED"/>
    <property type="match status" value="1"/>
</dbReference>
<dbReference type="Pfam" id="PF01243">
    <property type="entry name" value="PNPOx_N"/>
    <property type="match status" value="1"/>
</dbReference>
<dbReference type="OrthoDB" id="162914at2"/>
<dbReference type="GO" id="GO:0016627">
    <property type="term" value="F:oxidoreductase activity, acting on the CH-CH group of donors"/>
    <property type="evidence" value="ECO:0007669"/>
    <property type="project" value="TreeGrafter"/>
</dbReference>
<keyword evidence="3" id="KW-0614">Plasmid</keyword>
<name>A1RDK4_PAEAT</name>
<geneLocation type="plasmid" evidence="3 4">
    <name>pTC2</name>
</geneLocation>
<dbReference type="RefSeq" id="WP_011777223.1">
    <property type="nucleotide sequence ID" value="NC_008713.1"/>
</dbReference>
<evidence type="ECO:0000313" key="4">
    <source>
        <dbReference type="Proteomes" id="UP000000637"/>
    </source>
</evidence>
<dbReference type="eggNOG" id="COG3467">
    <property type="taxonomic scope" value="Bacteria"/>
</dbReference>
<dbReference type="Proteomes" id="UP000000637">
    <property type="component" value="Plasmid pTC2"/>
</dbReference>
<protein>
    <submittedName>
        <fullName evidence="3">Pyridoxamine 5'-phosphate oxidase</fullName>
    </submittedName>
</protein>
<dbReference type="InterPro" id="IPR011576">
    <property type="entry name" value="Pyridox_Oxase_N"/>
</dbReference>
<dbReference type="HOGENOM" id="CLU_123922_3_1_11"/>
<accession>A1RDK4</accession>
<evidence type="ECO:0000313" key="3">
    <source>
        <dbReference type="EMBL" id="ABM10697.1"/>
    </source>
</evidence>
<gene>
    <name evidence="3" type="ordered locus">AAur_pTC20159</name>
</gene>
<dbReference type="EMBL" id="CP000476">
    <property type="protein sequence ID" value="ABM10697.1"/>
    <property type="molecule type" value="Genomic_DNA"/>
</dbReference>